<feature type="domain" description="F5/8 type C" evidence="3">
    <location>
        <begin position="1255"/>
        <end position="1372"/>
    </location>
</feature>
<reference evidence="4" key="1">
    <citation type="submission" date="2020-10" db="EMBL/GenBank/DDBJ databases">
        <authorList>
            <person name="Gilroy R."/>
        </authorList>
    </citation>
    <scope>NUCLEOTIDE SEQUENCE</scope>
    <source>
        <strain evidence="4">4920</strain>
    </source>
</reference>
<proteinExistence type="predicted"/>
<dbReference type="GO" id="GO:0016798">
    <property type="term" value="F:hydrolase activity, acting on glycosyl bonds"/>
    <property type="evidence" value="ECO:0007669"/>
    <property type="project" value="UniProtKB-KW"/>
</dbReference>
<dbReference type="SUPFAM" id="SSF49785">
    <property type="entry name" value="Galactose-binding domain-like"/>
    <property type="match status" value="2"/>
</dbReference>
<dbReference type="Gene3D" id="3.30.457.10">
    <property type="entry name" value="Copper amine oxidase-like, N-terminal domain"/>
    <property type="match status" value="1"/>
</dbReference>
<dbReference type="EMBL" id="DVOF01000035">
    <property type="protein sequence ID" value="HIV02167.1"/>
    <property type="molecule type" value="Genomic_DNA"/>
</dbReference>
<dbReference type="PROSITE" id="PS50022">
    <property type="entry name" value="FA58C_3"/>
    <property type="match status" value="1"/>
</dbReference>
<dbReference type="Gene3D" id="2.60.40.2750">
    <property type="match status" value="1"/>
</dbReference>
<dbReference type="InterPro" id="IPR012854">
    <property type="entry name" value="Cu_amine_oxidase-like_N"/>
</dbReference>
<dbReference type="Pfam" id="PF18675">
    <property type="entry name" value="HepII_C"/>
    <property type="match status" value="1"/>
</dbReference>
<sequence>AMLVMTAAGLGTTAYAQTFSVDTLVECEDGELNNDIETVKDAAASGGAYIVASTGERLDDPAALSDPDAAWEFDIPSDGSYTLFMRAYIPGVGNDSGSDSFHFRWDDDAWQTIHPGGLEEYHWIEVVTQDLTAGKHTFSWTHREVLGQFDALFVTADKSKLPADIPGASDSTPRPTASASATSSPPPNDRPTGTVFEVTGNGVGIEAEDGVIESKYDIYEADDASGGAYIMGEGEKPASDPTQGAAADVYYTFQTSTAGSYTVWARVKSIDEGRDSVYAGLDGNYAYFQPAVSEDWQWVQLTSGQLSAGVHTLDLIMREAKMEMDKFIITDKIFTPTGMGEIPDNIEDLPMTPISAPYEKPPVNPPAEHPRLLFRQSDIPEILENMDKPQNQAAKERYEAFLADTTDGVLAASASGGGNINKGMLNIIEAHAFNYALTGDETSGNMAVDAMINYLSTVSTVDDKTRGGGYVIYVASEVYDWCYPLLDAAKQRQIITQCERLAALMEIGWPPTNQTAVTSHAGEAQLQRDLLSFAIAIYDERPDVWDVVAGRYYQDFVPVRAFQNTAHYHHQGDSYGPYRHGFDTYAQILITQMGLPAPLDDNLYQMLYGHIYLRRPDGQLLRDGDTFNDTTAMWNYWNIGAHQFFMDSAMSGDPYLKDEFFRENAFLNSYDDNSPIMFLVLNDPDLAAKPIYELPLSRYFGSPIGMSVARTGWEDGVDSPAVVAEMKVGEWWFANHQHLDAGHFQIYYKGILASDSGIYEGSTRGSGEYGDTDYGTTHDLAYNKRTIAHNTITVYDPNETDTMTYYSTFANDGGQRTIQNGEEPATLEWMQQNGSHVATVEAQEIGEDTQTPAYTYLKGDLTNAYSEKVEDFKRSFMFLNLFNDEVPAALIVFDKVDSSNPSFEKKWLLHGLEEPEINGSQTIFRRTYADEEAGKAYNGKMTVDTLLPAADNLTIEKVGGEGSEYMVDGTNYYGYELDSETDEGETWRIEVSPAQESKSDLFLNVMQVSDNDKDYYLETELIETDVLAGVKIADRVVTFAKSGTEIADSFTLTVSGEGALQYTLADVTPGTWTVSGDGFTQDVIAAEEGKLLSFTAPAGSYTLTYKDSNADKQFINTPMPELEGVYIRINRQFLYSDVAPTVVNDRTLVPMRAIFEALGADVQWDEASATATATLGGREVTITENQTTTYVDKQPVEIDVPATIYHDRFVVPIRFISESFGAQVSYDEFARTVYITPGTTDMMEKDEQGRWMYPCKHDISNALNIYDLEASADDGEGGVITNSVDGDMTTRWAAEGTESAAWAIYDLGDVKTLDQVQIAYHNGDSRVYTFSIAVSEDGENYTTVLEKQKSSGTTNELEAFDLGGVQARYVKYMGAGNTVNMWNSVNEIVFTEKK</sequence>
<feature type="compositionally biased region" description="Low complexity" evidence="2">
    <location>
        <begin position="171"/>
        <end position="183"/>
    </location>
</feature>
<keyword evidence="1" id="KW-0378">Hydrolase</keyword>
<dbReference type="InterPro" id="IPR054645">
    <property type="entry name" value="HepB"/>
</dbReference>
<evidence type="ECO:0000256" key="2">
    <source>
        <dbReference type="SAM" id="MobiDB-lite"/>
    </source>
</evidence>
<organism evidence="4 5">
    <name type="scientific">Candidatus Aphodoplasma excrementigallinarum</name>
    <dbReference type="NCBI Taxonomy" id="2840673"/>
    <lineage>
        <taxon>Bacteria</taxon>
        <taxon>Bacillati</taxon>
        <taxon>Bacillota</taxon>
        <taxon>Clostridia</taxon>
        <taxon>Eubacteriales</taxon>
        <taxon>Candidatus Aphodoplasma</taxon>
    </lineage>
</organism>
<name>A0A9D1NGH1_9FIRM</name>
<gene>
    <name evidence="4" type="ORF">IAC74_01230</name>
</gene>
<keyword evidence="1" id="KW-0326">Glycosidase</keyword>
<evidence type="ECO:0000256" key="1">
    <source>
        <dbReference type="ARBA" id="ARBA00023295"/>
    </source>
</evidence>
<accession>A0A9D1NGH1</accession>
<dbReference type="Gene3D" id="1.50.10.100">
    <property type="entry name" value="Chondroitin AC/alginate lyase"/>
    <property type="match status" value="1"/>
</dbReference>
<dbReference type="InterPro" id="IPR000421">
    <property type="entry name" value="FA58C"/>
</dbReference>
<dbReference type="Proteomes" id="UP000886743">
    <property type="component" value="Unassembled WGS sequence"/>
</dbReference>
<dbReference type="Gene3D" id="2.60.120.260">
    <property type="entry name" value="Galactose-binding domain-like"/>
    <property type="match status" value="3"/>
</dbReference>
<feature type="region of interest" description="Disordered" evidence="2">
    <location>
        <begin position="163"/>
        <end position="194"/>
    </location>
</feature>
<dbReference type="Gene3D" id="2.70.98.70">
    <property type="match status" value="1"/>
</dbReference>
<dbReference type="SUPFAM" id="SSF55383">
    <property type="entry name" value="Copper amine oxidase, domain N"/>
    <property type="match status" value="1"/>
</dbReference>
<dbReference type="Pfam" id="PF00754">
    <property type="entry name" value="F5_F8_type_C"/>
    <property type="match status" value="1"/>
</dbReference>
<evidence type="ECO:0000259" key="3">
    <source>
        <dbReference type="PROSITE" id="PS50022"/>
    </source>
</evidence>
<protein>
    <submittedName>
        <fullName evidence="4">Discoidin domain-containing protein</fullName>
    </submittedName>
</protein>
<dbReference type="InterPro" id="IPR036582">
    <property type="entry name" value="Mao_N_sf"/>
</dbReference>
<feature type="non-terminal residue" evidence="4">
    <location>
        <position position="1"/>
    </location>
</feature>
<dbReference type="NCBIfam" id="NF045571">
    <property type="entry name" value="HepHepsulflyase"/>
    <property type="match status" value="1"/>
</dbReference>
<dbReference type="InterPro" id="IPR008929">
    <property type="entry name" value="Chondroitin_lyas"/>
</dbReference>
<evidence type="ECO:0000313" key="4">
    <source>
        <dbReference type="EMBL" id="HIV02167.1"/>
    </source>
</evidence>
<reference evidence="4" key="2">
    <citation type="journal article" date="2021" name="PeerJ">
        <title>Extensive microbial diversity within the chicken gut microbiome revealed by metagenomics and culture.</title>
        <authorList>
            <person name="Gilroy R."/>
            <person name="Ravi A."/>
            <person name="Getino M."/>
            <person name="Pursley I."/>
            <person name="Horton D.L."/>
            <person name="Alikhan N.F."/>
            <person name="Baker D."/>
            <person name="Gharbi K."/>
            <person name="Hall N."/>
            <person name="Watson M."/>
            <person name="Adriaenssens E.M."/>
            <person name="Foster-Nyarko E."/>
            <person name="Jarju S."/>
            <person name="Secka A."/>
            <person name="Antonio M."/>
            <person name="Oren A."/>
            <person name="Chaudhuri R.R."/>
            <person name="La Ragione R."/>
            <person name="Hildebrand F."/>
            <person name="Pallen M.J."/>
        </authorList>
    </citation>
    <scope>NUCLEOTIDE SEQUENCE</scope>
    <source>
        <strain evidence="4">4920</strain>
    </source>
</reference>
<comment type="caution">
    <text evidence="4">The sequence shown here is derived from an EMBL/GenBank/DDBJ whole genome shotgun (WGS) entry which is preliminary data.</text>
</comment>
<evidence type="ECO:0000313" key="5">
    <source>
        <dbReference type="Proteomes" id="UP000886743"/>
    </source>
</evidence>
<dbReference type="InterPro" id="IPR008979">
    <property type="entry name" value="Galactose-bd-like_sf"/>
</dbReference>
<dbReference type="InterPro" id="IPR040925">
    <property type="entry name" value="HepII_C"/>
</dbReference>
<dbReference type="Pfam" id="PF07833">
    <property type="entry name" value="Cu_amine_oxidN1"/>
    <property type="match status" value="1"/>
</dbReference>